<dbReference type="KEGG" id="bbig:BBBOND_0304910"/>
<gene>
    <name evidence="2" type="ORF">BBBOND_0304910</name>
</gene>
<dbReference type="EMBL" id="LK391709">
    <property type="protein sequence ID" value="CDR96588.1"/>
    <property type="molecule type" value="Genomic_DNA"/>
</dbReference>
<evidence type="ECO:0000256" key="1">
    <source>
        <dbReference type="SAM" id="MobiDB-lite"/>
    </source>
</evidence>
<reference evidence="3" key="1">
    <citation type="journal article" date="2014" name="Nucleic Acids Res.">
        <title>The evolutionary dynamics of variant antigen genes in Babesia reveal a history of genomic innovation underlying host-parasite interaction.</title>
        <authorList>
            <person name="Jackson A.P."/>
            <person name="Otto T.D."/>
            <person name="Darby A."/>
            <person name="Ramaprasad A."/>
            <person name="Xia D."/>
            <person name="Echaide I.E."/>
            <person name="Farber M."/>
            <person name="Gahlot S."/>
            <person name="Gamble J."/>
            <person name="Gupta D."/>
            <person name="Gupta Y."/>
            <person name="Jackson L."/>
            <person name="Malandrin L."/>
            <person name="Malas T.B."/>
            <person name="Moussa E."/>
            <person name="Nair M."/>
            <person name="Reid A.J."/>
            <person name="Sanders M."/>
            <person name="Sharma J."/>
            <person name="Tracey A."/>
            <person name="Quail M.A."/>
            <person name="Weir W."/>
            <person name="Wastling J.M."/>
            <person name="Hall N."/>
            <person name="Willadsen P."/>
            <person name="Lingelbach K."/>
            <person name="Shiels B."/>
            <person name="Tait A."/>
            <person name="Berriman M."/>
            <person name="Allred D.R."/>
            <person name="Pain A."/>
        </authorList>
    </citation>
    <scope>NUCLEOTIDE SEQUENCE [LARGE SCALE GENOMIC DNA]</scope>
    <source>
        <strain evidence="3">Bond</strain>
    </source>
</reference>
<dbReference type="OrthoDB" id="365998at2759"/>
<proteinExistence type="predicted"/>
<dbReference type="AlphaFoldDB" id="A0A061D7R9"/>
<keyword evidence="3" id="KW-1185">Reference proteome</keyword>
<dbReference type="Proteomes" id="UP000033188">
    <property type="component" value="Chromosome 3"/>
</dbReference>
<name>A0A061D7R9_BABBI</name>
<organism evidence="2 3">
    <name type="scientific">Babesia bigemina</name>
    <dbReference type="NCBI Taxonomy" id="5866"/>
    <lineage>
        <taxon>Eukaryota</taxon>
        <taxon>Sar</taxon>
        <taxon>Alveolata</taxon>
        <taxon>Apicomplexa</taxon>
        <taxon>Aconoidasida</taxon>
        <taxon>Piroplasmida</taxon>
        <taxon>Babesiidae</taxon>
        <taxon>Babesia</taxon>
    </lineage>
</organism>
<feature type="region of interest" description="Disordered" evidence="1">
    <location>
        <begin position="150"/>
        <end position="177"/>
    </location>
</feature>
<accession>A0A061D7R9</accession>
<sequence>MDLLDFIASRDVLKGNKAESDSAQTSPYRDYETRWKELKRVIRAENAKKNPCHVTLKRATDELRDIRRHLLREDARQSGRPQPVSCLGNSAQRPKPDAYKDWSEAPKIRQRNRNTRRFVFYMPAGKEMGTDVTIGRERLEKIQETVNRRSYGPLESGPKVAIAGIPQPMDRMNRRRR</sequence>
<feature type="region of interest" description="Disordered" evidence="1">
    <location>
        <begin position="72"/>
        <end position="99"/>
    </location>
</feature>
<evidence type="ECO:0000313" key="2">
    <source>
        <dbReference type="EMBL" id="CDR96588.1"/>
    </source>
</evidence>
<dbReference type="GeneID" id="24565129"/>
<dbReference type="RefSeq" id="XP_012768774.1">
    <property type="nucleotide sequence ID" value="XM_012913320.1"/>
</dbReference>
<evidence type="ECO:0000313" key="3">
    <source>
        <dbReference type="Proteomes" id="UP000033188"/>
    </source>
</evidence>
<protein>
    <submittedName>
        <fullName evidence="2">Uncharacterized protein</fullName>
    </submittedName>
</protein>
<dbReference type="VEuPathDB" id="PiroplasmaDB:BBBOND_0304910"/>